<reference evidence="1 2" key="1">
    <citation type="journal article" date="2011" name="Mol. Biol. Evol.">
        <title>Comparative genomic analysis of fruiting body formation in Myxococcales.</title>
        <authorList>
            <person name="Huntley S."/>
            <person name="Hamann N."/>
            <person name="Wegener-Feldbrugge S."/>
            <person name="Treuner-Lange A."/>
            <person name="Kube M."/>
            <person name="Reinhardt R."/>
            <person name="Klages S."/>
            <person name="Muller R."/>
            <person name="Ronning C.M."/>
            <person name="Nierman W.C."/>
            <person name="Sogaard-Andersen L."/>
        </authorList>
    </citation>
    <scope>NUCLEOTIDE SEQUENCE [LARGE SCALE GENOMIC DNA]</scope>
    <source>
        <strain evidence="1 2">DW4/3-1</strain>
    </source>
</reference>
<evidence type="ECO:0000313" key="1">
    <source>
        <dbReference type="EMBL" id="ADO68659.1"/>
    </source>
</evidence>
<organism evidence="1 2">
    <name type="scientific">Stigmatella aurantiaca (strain DW4/3-1)</name>
    <dbReference type="NCBI Taxonomy" id="378806"/>
    <lineage>
        <taxon>Bacteria</taxon>
        <taxon>Pseudomonadati</taxon>
        <taxon>Myxococcota</taxon>
        <taxon>Myxococcia</taxon>
        <taxon>Myxococcales</taxon>
        <taxon>Cystobacterineae</taxon>
        <taxon>Archangiaceae</taxon>
        <taxon>Stigmatella</taxon>
    </lineage>
</organism>
<dbReference type="STRING" id="378806.STAUR_0855"/>
<dbReference type="InterPro" id="IPR014955">
    <property type="entry name" value="DUF1826"/>
</dbReference>
<sequence length="229" mass="25390">MALIPGERVMEPVLHAQPVPVDAGMHGANVLVWQPSELTDIYREGVNCCVWRRGVSTSLSQWLGRVCAQHALQVVERVDARRVDLRPALRELPETAEREAWLEDLHLLLNLYADLFGVRGLGVRLTTLDREMCPRFHVDRVGVRLLCTYAGLGTEWLDNADVMRGGLGPQGQVLRPGGSVRRMERFDVALLKGEAWPGNAGNGVVHRSPVMGSQAHRRLLLCVDPVDIG</sequence>
<dbReference type="RefSeq" id="WP_013374374.1">
    <property type="nucleotide sequence ID" value="NC_014623.1"/>
</dbReference>
<proteinExistence type="predicted"/>
<protein>
    <submittedName>
        <fullName evidence="1">Conserved uncharacterized protein</fullName>
    </submittedName>
</protein>
<dbReference type="eggNOG" id="ENOG502ZV50">
    <property type="taxonomic scope" value="Bacteria"/>
</dbReference>
<dbReference type="AlphaFoldDB" id="E3FZJ4"/>
<name>E3FZJ4_STIAD</name>
<gene>
    <name evidence="1" type="ordered locus">STAUR_0855</name>
</gene>
<dbReference type="KEGG" id="sur:STAUR_0855"/>
<dbReference type="Pfam" id="PF08856">
    <property type="entry name" value="DUF1826"/>
    <property type="match status" value="1"/>
</dbReference>
<keyword evidence="2" id="KW-1185">Reference proteome</keyword>
<dbReference type="EMBL" id="CP002271">
    <property type="protein sequence ID" value="ADO68659.1"/>
    <property type="molecule type" value="Genomic_DNA"/>
</dbReference>
<evidence type="ECO:0000313" key="2">
    <source>
        <dbReference type="Proteomes" id="UP000001351"/>
    </source>
</evidence>
<accession>E3FZJ4</accession>
<dbReference type="Proteomes" id="UP000001351">
    <property type="component" value="Chromosome"/>
</dbReference>
<dbReference type="HOGENOM" id="CLU_093134_1_0_7"/>